<keyword evidence="1" id="KW-0812">Transmembrane</keyword>
<keyword evidence="1" id="KW-1133">Transmembrane helix</keyword>
<gene>
    <name evidence="2" type="ORF">FHX46_004502</name>
</gene>
<organism evidence="2 3">
    <name type="scientific">Amycolatopsis viridis</name>
    <dbReference type="NCBI Taxonomy" id="185678"/>
    <lineage>
        <taxon>Bacteria</taxon>
        <taxon>Bacillati</taxon>
        <taxon>Actinomycetota</taxon>
        <taxon>Actinomycetes</taxon>
        <taxon>Pseudonocardiales</taxon>
        <taxon>Pseudonocardiaceae</taxon>
        <taxon>Amycolatopsis</taxon>
    </lineage>
</organism>
<dbReference type="EMBL" id="JAANOU010000001">
    <property type="protein sequence ID" value="NIH81972.1"/>
    <property type="molecule type" value="Genomic_DNA"/>
</dbReference>
<evidence type="ECO:0000256" key="1">
    <source>
        <dbReference type="SAM" id="Phobius"/>
    </source>
</evidence>
<feature type="transmembrane region" description="Helical" evidence="1">
    <location>
        <begin position="98"/>
        <end position="117"/>
    </location>
</feature>
<protein>
    <recommendedName>
        <fullName evidence="4">Transmembrane protein</fullName>
    </recommendedName>
</protein>
<evidence type="ECO:0000313" key="3">
    <source>
        <dbReference type="Proteomes" id="UP000754495"/>
    </source>
</evidence>
<keyword evidence="1" id="KW-0472">Membrane</keyword>
<keyword evidence="3" id="KW-1185">Reference proteome</keyword>
<sequence>MSAEPARFSFARVSWREWTGFGAGVLAALALFLPWTNLSAQDQVVEEALRDLPSSDVARDAWTGGFLAWCGPLLLLVAGVAVVACGQFRKVRTAGLPHLWLICAAVALVLMLLAWFAMGRQFDEDTRALLGQGGIVWYAGIGRYLGMLGGVASVAAAVLDVRALRRR</sequence>
<evidence type="ECO:0000313" key="2">
    <source>
        <dbReference type="EMBL" id="NIH81972.1"/>
    </source>
</evidence>
<name>A0ABX0SYF2_9PSEU</name>
<reference evidence="2 3" key="1">
    <citation type="submission" date="2020-03" db="EMBL/GenBank/DDBJ databases">
        <title>Sequencing the genomes of 1000 actinobacteria strains.</title>
        <authorList>
            <person name="Klenk H.-P."/>
        </authorList>
    </citation>
    <scope>NUCLEOTIDE SEQUENCE [LARGE SCALE GENOMIC DNA]</scope>
    <source>
        <strain evidence="2 3">DSM 45668</strain>
    </source>
</reference>
<comment type="caution">
    <text evidence="2">The sequence shown here is derived from an EMBL/GenBank/DDBJ whole genome shotgun (WGS) entry which is preliminary data.</text>
</comment>
<feature type="transmembrane region" description="Helical" evidence="1">
    <location>
        <begin position="64"/>
        <end position="86"/>
    </location>
</feature>
<proteinExistence type="predicted"/>
<accession>A0ABX0SYF2</accession>
<evidence type="ECO:0008006" key="4">
    <source>
        <dbReference type="Google" id="ProtNLM"/>
    </source>
</evidence>
<dbReference type="Proteomes" id="UP000754495">
    <property type="component" value="Unassembled WGS sequence"/>
</dbReference>
<feature type="transmembrane region" description="Helical" evidence="1">
    <location>
        <begin position="137"/>
        <end position="159"/>
    </location>
</feature>